<evidence type="ECO:0000313" key="3">
    <source>
        <dbReference type="Proteomes" id="UP000184387"/>
    </source>
</evidence>
<dbReference type="AlphaFoldDB" id="A0A1M6H829"/>
<dbReference type="Proteomes" id="UP000184387">
    <property type="component" value="Unassembled WGS sequence"/>
</dbReference>
<gene>
    <name evidence="2" type="ORF">SAMN02745194_01967</name>
</gene>
<dbReference type="RefSeq" id="WP_073134066.1">
    <property type="nucleotide sequence ID" value="NZ_FQZF01000009.1"/>
</dbReference>
<accession>A0A1M6H829</accession>
<proteinExistence type="predicted"/>
<evidence type="ECO:0000256" key="1">
    <source>
        <dbReference type="SAM" id="SignalP"/>
    </source>
</evidence>
<sequence>MRRRHLLLAGCFVLPVALGAYAQAEAERQLDAAIERLRTGLGPNGTVEWRSRSVDPVTGTARLDGVTVRQGAERMTAAQVVLDGLAGDRVGRAVLSDLRLEGTKRPDQPGPMVMTAGRVTLAGLVLPATGAGPAVNWAEAAVEEAVAEGIRVEAPGRGDAELGRLSLAGYAPGTVREAVLEGFRFTDRREGETRLRLGRARLAGAVVPRIGAEADPWALAADSALIEGAEMGSEKHRMSMRLGRMQLDGWGPGRLTTLAAEGFSVEGETPESGPFVAELGRAGIAGIAGRDTAYAVTHDLNPPQSVQGQEQTASLEGLAVFTAGRPLLRIGAVRARNSWDAAAPGAELGSLAVEGIALDMPAEYGGSWLDRLGFKRVLARLGVDTRMLRGEGRLVSDPFTLQAEGMGSLGVTMDLRGIQIPEPGRPSIAKDDPLAVVGNWSLASMTLRYTEEGLLRALLAQQAARERVPERQLRDRYAQLVQRTPVPGTQAGKEPAEIRGLRDALAAFARDLGTIEIAMRPAKPVPMLEFMTLGSRPPEQAVRSLGITARATPPAR</sequence>
<feature type="signal peptide" evidence="1">
    <location>
        <begin position="1"/>
        <end position="22"/>
    </location>
</feature>
<reference evidence="2 3" key="1">
    <citation type="submission" date="2016-11" db="EMBL/GenBank/DDBJ databases">
        <authorList>
            <person name="Jaros S."/>
            <person name="Januszkiewicz K."/>
            <person name="Wedrychowicz H."/>
        </authorList>
    </citation>
    <scope>NUCLEOTIDE SEQUENCE [LARGE SCALE GENOMIC DNA]</scope>
    <source>
        <strain evidence="2 3">DSM 14916</strain>
    </source>
</reference>
<protein>
    <recommendedName>
        <fullName evidence="4">Dicarboxylate transport</fullName>
    </recommendedName>
</protein>
<dbReference type="OrthoDB" id="7238532at2"/>
<name>A0A1M6H829_9PROT</name>
<dbReference type="EMBL" id="FQZF01000009">
    <property type="protein sequence ID" value="SHJ18324.1"/>
    <property type="molecule type" value="Genomic_DNA"/>
</dbReference>
<evidence type="ECO:0008006" key="4">
    <source>
        <dbReference type="Google" id="ProtNLM"/>
    </source>
</evidence>
<evidence type="ECO:0000313" key="2">
    <source>
        <dbReference type="EMBL" id="SHJ18324.1"/>
    </source>
</evidence>
<organism evidence="2 3">
    <name type="scientific">Muricoccus roseus</name>
    <dbReference type="NCBI Taxonomy" id="198092"/>
    <lineage>
        <taxon>Bacteria</taxon>
        <taxon>Pseudomonadati</taxon>
        <taxon>Pseudomonadota</taxon>
        <taxon>Alphaproteobacteria</taxon>
        <taxon>Acetobacterales</taxon>
        <taxon>Roseomonadaceae</taxon>
        <taxon>Muricoccus</taxon>
    </lineage>
</organism>
<keyword evidence="1" id="KW-0732">Signal</keyword>
<feature type="chain" id="PRO_5013019886" description="Dicarboxylate transport" evidence="1">
    <location>
        <begin position="23"/>
        <end position="556"/>
    </location>
</feature>
<keyword evidence="3" id="KW-1185">Reference proteome</keyword>
<dbReference type="STRING" id="198092.SAMN02745194_01967"/>